<feature type="transmembrane region" description="Helical" evidence="1">
    <location>
        <begin position="58"/>
        <end position="77"/>
    </location>
</feature>
<organism evidence="3 4">
    <name type="scientific">Dendrothele bispora (strain CBS 962.96)</name>
    <dbReference type="NCBI Taxonomy" id="1314807"/>
    <lineage>
        <taxon>Eukaryota</taxon>
        <taxon>Fungi</taxon>
        <taxon>Dikarya</taxon>
        <taxon>Basidiomycota</taxon>
        <taxon>Agaricomycotina</taxon>
        <taxon>Agaricomycetes</taxon>
        <taxon>Agaricomycetidae</taxon>
        <taxon>Agaricales</taxon>
        <taxon>Agaricales incertae sedis</taxon>
        <taxon>Dendrothele</taxon>
    </lineage>
</organism>
<accession>A0A4S8M822</accession>
<dbReference type="Pfam" id="PF20152">
    <property type="entry name" value="DUF6534"/>
    <property type="match status" value="1"/>
</dbReference>
<evidence type="ECO:0000256" key="1">
    <source>
        <dbReference type="SAM" id="Phobius"/>
    </source>
</evidence>
<dbReference type="Proteomes" id="UP000297245">
    <property type="component" value="Unassembled WGS sequence"/>
</dbReference>
<keyword evidence="1" id="KW-0812">Transmembrane</keyword>
<feature type="domain" description="DUF6534" evidence="2">
    <location>
        <begin position="93"/>
        <end position="166"/>
    </location>
</feature>
<evidence type="ECO:0000259" key="2">
    <source>
        <dbReference type="Pfam" id="PF20152"/>
    </source>
</evidence>
<dbReference type="OrthoDB" id="2743740at2759"/>
<keyword evidence="1" id="KW-0472">Membrane</keyword>
<reference evidence="3 4" key="1">
    <citation type="journal article" date="2019" name="Nat. Ecol. Evol.">
        <title>Megaphylogeny resolves global patterns of mushroom evolution.</title>
        <authorList>
            <person name="Varga T."/>
            <person name="Krizsan K."/>
            <person name="Foldi C."/>
            <person name="Dima B."/>
            <person name="Sanchez-Garcia M."/>
            <person name="Sanchez-Ramirez S."/>
            <person name="Szollosi G.J."/>
            <person name="Szarkandi J.G."/>
            <person name="Papp V."/>
            <person name="Albert L."/>
            <person name="Andreopoulos W."/>
            <person name="Angelini C."/>
            <person name="Antonin V."/>
            <person name="Barry K.W."/>
            <person name="Bougher N.L."/>
            <person name="Buchanan P."/>
            <person name="Buyck B."/>
            <person name="Bense V."/>
            <person name="Catcheside P."/>
            <person name="Chovatia M."/>
            <person name="Cooper J."/>
            <person name="Damon W."/>
            <person name="Desjardin D."/>
            <person name="Finy P."/>
            <person name="Geml J."/>
            <person name="Haridas S."/>
            <person name="Hughes K."/>
            <person name="Justo A."/>
            <person name="Karasinski D."/>
            <person name="Kautmanova I."/>
            <person name="Kiss B."/>
            <person name="Kocsube S."/>
            <person name="Kotiranta H."/>
            <person name="LaButti K.M."/>
            <person name="Lechner B.E."/>
            <person name="Liimatainen K."/>
            <person name="Lipzen A."/>
            <person name="Lukacs Z."/>
            <person name="Mihaltcheva S."/>
            <person name="Morgado L.N."/>
            <person name="Niskanen T."/>
            <person name="Noordeloos M.E."/>
            <person name="Ohm R.A."/>
            <person name="Ortiz-Santana B."/>
            <person name="Ovrebo C."/>
            <person name="Racz N."/>
            <person name="Riley R."/>
            <person name="Savchenko A."/>
            <person name="Shiryaev A."/>
            <person name="Soop K."/>
            <person name="Spirin V."/>
            <person name="Szebenyi C."/>
            <person name="Tomsovsky M."/>
            <person name="Tulloss R.E."/>
            <person name="Uehling J."/>
            <person name="Grigoriev I.V."/>
            <person name="Vagvolgyi C."/>
            <person name="Papp T."/>
            <person name="Martin F.M."/>
            <person name="Miettinen O."/>
            <person name="Hibbett D.S."/>
            <person name="Nagy L.G."/>
        </authorList>
    </citation>
    <scope>NUCLEOTIDE SEQUENCE [LARGE SCALE GENOMIC DNA]</scope>
    <source>
        <strain evidence="3 4">CBS 962.96</strain>
    </source>
</reference>
<feature type="transmembrane region" description="Helical" evidence="1">
    <location>
        <begin position="111"/>
        <end position="136"/>
    </location>
</feature>
<dbReference type="EMBL" id="ML179135">
    <property type="protein sequence ID" value="THU98484.1"/>
    <property type="molecule type" value="Genomic_DNA"/>
</dbReference>
<protein>
    <recommendedName>
        <fullName evidence="2">DUF6534 domain-containing protein</fullName>
    </recommendedName>
</protein>
<evidence type="ECO:0000313" key="4">
    <source>
        <dbReference type="Proteomes" id="UP000297245"/>
    </source>
</evidence>
<name>A0A4S8M822_DENBC</name>
<dbReference type="AlphaFoldDB" id="A0A4S8M822"/>
<keyword evidence="4" id="KW-1185">Reference proteome</keyword>
<sequence length="249" mass="27972">MSTNFPLHNYTYFMKYPGTRYKMVHPQRLFFFSTYTKPELLIDGECNDDPGFFRASRALYTSAVIAAIVCFLVQAFCRETVPALDTYEDVGILCNSRSEAKLKTAKLIKTLIVYAINRYILTTVVVFVQMVLIIAIPQNKGAMAMSSVTAHLKINSLLATLNTRNHLRRMVNHVTTDNDMVVNALAQLKTGSIVQFTFQSQLYSGSFNSGNQECSEDGHIVRIENVTEVDRGYSLDTANHVQKMTGTLV</sequence>
<gene>
    <name evidence="3" type="ORF">K435DRAFT_838110</name>
</gene>
<evidence type="ECO:0000313" key="3">
    <source>
        <dbReference type="EMBL" id="THU98484.1"/>
    </source>
</evidence>
<keyword evidence="1" id="KW-1133">Transmembrane helix</keyword>
<proteinExistence type="predicted"/>
<dbReference type="InterPro" id="IPR045339">
    <property type="entry name" value="DUF6534"/>
</dbReference>